<dbReference type="Proteomes" id="UP000252139">
    <property type="component" value="Unassembled WGS sequence"/>
</dbReference>
<comment type="caution">
    <text evidence="1">The sequence shown here is derived from an EMBL/GenBank/DDBJ whole genome shotgun (WGS) entry which is preliminary data.</text>
</comment>
<proteinExistence type="predicted"/>
<reference evidence="1 2" key="1">
    <citation type="journal article" date="2018" name="G3 (Bethesda)">
        <title>Phylogenetic and Phylogenomic Definition of Rhizopus Species.</title>
        <authorList>
            <person name="Gryganskyi A.P."/>
            <person name="Golan J."/>
            <person name="Dolatabadi S."/>
            <person name="Mondo S."/>
            <person name="Robb S."/>
            <person name="Idnurm A."/>
            <person name="Muszewska A."/>
            <person name="Steczkiewicz K."/>
            <person name="Masonjones S."/>
            <person name="Liao H.L."/>
            <person name="Gajdeczka M.T."/>
            <person name="Anike F."/>
            <person name="Vuek A."/>
            <person name="Anishchenko I.M."/>
            <person name="Voigt K."/>
            <person name="de Hoog G.S."/>
            <person name="Smith M.E."/>
            <person name="Heitman J."/>
            <person name="Vilgalys R."/>
            <person name="Stajich J.E."/>
        </authorList>
    </citation>
    <scope>NUCLEOTIDE SEQUENCE [LARGE SCALE GENOMIC DNA]</scope>
    <source>
        <strain evidence="1 2">CBS 357.93</strain>
    </source>
</reference>
<evidence type="ECO:0000313" key="2">
    <source>
        <dbReference type="Proteomes" id="UP000252139"/>
    </source>
</evidence>
<dbReference type="EMBL" id="PJQL01000822">
    <property type="protein sequence ID" value="RCH92480.1"/>
    <property type="molecule type" value="Genomic_DNA"/>
</dbReference>
<accession>A0A367JRA3</accession>
<sequence>MLRSKLMLWSNRFFRWVRGTFKPKETIDTHDPEESPPVLSTSAETFVTTNDDPSSESFKTGTKFLPLSAASSSASLQSKSCVVISPVDTFFTAQGAIESPCQKDLPTIVDIHPHQQKTKPFVPPIVTNFPRRR</sequence>
<dbReference type="OrthoDB" id="10285957at2759"/>
<name>A0A367JRA3_RHIAZ</name>
<organism evidence="1 2">
    <name type="scientific">Rhizopus azygosporus</name>
    <name type="common">Rhizopus microsporus var. azygosporus</name>
    <dbReference type="NCBI Taxonomy" id="86630"/>
    <lineage>
        <taxon>Eukaryota</taxon>
        <taxon>Fungi</taxon>
        <taxon>Fungi incertae sedis</taxon>
        <taxon>Mucoromycota</taxon>
        <taxon>Mucoromycotina</taxon>
        <taxon>Mucoromycetes</taxon>
        <taxon>Mucorales</taxon>
        <taxon>Mucorineae</taxon>
        <taxon>Rhizopodaceae</taxon>
        <taxon>Rhizopus</taxon>
    </lineage>
</organism>
<protein>
    <submittedName>
        <fullName evidence="1">Uncharacterized protein</fullName>
    </submittedName>
</protein>
<gene>
    <name evidence="1" type="ORF">CU097_010529</name>
</gene>
<dbReference type="AlphaFoldDB" id="A0A367JRA3"/>
<keyword evidence="2" id="KW-1185">Reference proteome</keyword>
<evidence type="ECO:0000313" key="1">
    <source>
        <dbReference type="EMBL" id="RCH92480.1"/>
    </source>
</evidence>